<dbReference type="Pfam" id="PF00753">
    <property type="entry name" value="Lactamase_B"/>
    <property type="match status" value="1"/>
</dbReference>
<gene>
    <name evidence="6" type="ORF">HDF12_002423</name>
</gene>
<reference evidence="6 7" key="1">
    <citation type="submission" date="2020-07" db="EMBL/GenBank/DDBJ databases">
        <title>Genomic Encyclopedia of Type Strains, Phase IV (KMG-V): Genome sequencing to study the core and pangenomes of soil and plant-associated prokaryotes.</title>
        <authorList>
            <person name="Whitman W."/>
        </authorList>
    </citation>
    <scope>NUCLEOTIDE SEQUENCE [LARGE SCALE GENOMIC DNA]</scope>
    <source>
        <strain evidence="6 7">M8UP30</strain>
    </source>
</reference>
<name>A0A7Y9NNI3_9BACT</name>
<dbReference type="InterPro" id="IPR001279">
    <property type="entry name" value="Metallo-B-lactamas"/>
</dbReference>
<evidence type="ECO:0000313" key="6">
    <source>
        <dbReference type="EMBL" id="NYF52058.1"/>
    </source>
</evidence>
<proteinExistence type="predicted"/>
<keyword evidence="4" id="KW-0862">Zinc</keyword>
<keyword evidence="2" id="KW-0479">Metal-binding</keyword>
<comment type="cofactor">
    <cofactor evidence="1">
        <name>Zn(2+)</name>
        <dbReference type="ChEBI" id="CHEBI:29105"/>
    </cofactor>
</comment>
<evidence type="ECO:0000256" key="3">
    <source>
        <dbReference type="ARBA" id="ARBA00022801"/>
    </source>
</evidence>
<dbReference type="CDD" id="cd06262">
    <property type="entry name" value="metallo-hydrolase-like_MBL-fold"/>
    <property type="match status" value="1"/>
</dbReference>
<dbReference type="AlphaFoldDB" id="A0A7Y9NNI3"/>
<comment type="caution">
    <text evidence="6">The sequence shown here is derived from an EMBL/GenBank/DDBJ whole genome shotgun (WGS) entry which is preliminary data.</text>
</comment>
<sequence length="209" mass="22205">MIHEILAVGPLQCNCSILGDETSHEAIVVDPGDDIPRIIAVLATHNLTVKKIVITHAHIDHIAGAHRLKQLTGAPILYNQQDLPLVKMMDIQAGWLGIPTPTVPTPDDTLEDGKLMAITGLAGSIIHTPGHTQGSVCLYLPAQTLLLAGDTLFAGSVGRTDLPGGDIRKLLSSIHDRLLTLPDDVTVIPGHGSRTTIGVEKDSNPFLQT</sequence>
<dbReference type="InterPro" id="IPR036866">
    <property type="entry name" value="RibonucZ/Hydroxyglut_hydro"/>
</dbReference>
<evidence type="ECO:0000313" key="7">
    <source>
        <dbReference type="Proteomes" id="UP000534186"/>
    </source>
</evidence>
<dbReference type="GO" id="GO:0046872">
    <property type="term" value="F:metal ion binding"/>
    <property type="evidence" value="ECO:0007669"/>
    <property type="project" value="UniProtKB-KW"/>
</dbReference>
<dbReference type="Proteomes" id="UP000534186">
    <property type="component" value="Unassembled WGS sequence"/>
</dbReference>
<feature type="domain" description="Metallo-beta-lactamase" evidence="5">
    <location>
        <begin position="12"/>
        <end position="191"/>
    </location>
</feature>
<dbReference type="SUPFAM" id="SSF56281">
    <property type="entry name" value="Metallo-hydrolase/oxidoreductase"/>
    <property type="match status" value="1"/>
</dbReference>
<evidence type="ECO:0000256" key="4">
    <source>
        <dbReference type="ARBA" id="ARBA00022833"/>
    </source>
</evidence>
<dbReference type="EMBL" id="JACCCV010000001">
    <property type="protein sequence ID" value="NYF52058.1"/>
    <property type="molecule type" value="Genomic_DNA"/>
</dbReference>
<dbReference type="PANTHER" id="PTHR46233">
    <property type="entry name" value="HYDROXYACYLGLUTATHIONE HYDROLASE GLOC"/>
    <property type="match status" value="1"/>
</dbReference>
<evidence type="ECO:0000256" key="2">
    <source>
        <dbReference type="ARBA" id="ARBA00022723"/>
    </source>
</evidence>
<dbReference type="SMART" id="SM00849">
    <property type="entry name" value="Lactamase_B"/>
    <property type="match status" value="1"/>
</dbReference>
<evidence type="ECO:0000259" key="5">
    <source>
        <dbReference type="SMART" id="SM00849"/>
    </source>
</evidence>
<evidence type="ECO:0000256" key="1">
    <source>
        <dbReference type="ARBA" id="ARBA00001947"/>
    </source>
</evidence>
<dbReference type="PANTHER" id="PTHR46233:SF3">
    <property type="entry name" value="HYDROXYACYLGLUTATHIONE HYDROLASE GLOC"/>
    <property type="match status" value="1"/>
</dbReference>
<dbReference type="InterPro" id="IPR051453">
    <property type="entry name" value="MBL_Glyoxalase_II"/>
</dbReference>
<keyword evidence="3 6" id="KW-0378">Hydrolase</keyword>
<organism evidence="6 7">
    <name type="scientific">Tunturiibacter lichenicola</name>
    <dbReference type="NCBI Taxonomy" id="2051959"/>
    <lineage>
        <taxon>Bacteria</taxon>
        <taxon>Pseudomonadati</taxon>
        <taxon>Acidobacteriota</taxon>
        <taxon>Terriglobia</taxon>
        <taxon>Terriglobales</taxon>
        <taxon>Acidobacteriaceae</taxon>
        <taxon>Tunturiibacter</taxon>
    </lineage>
</organism>
<protein>
    <submittedName>
        <fullName evidence="6">Glyoxylase-like metal-dependent hydrolase (Beta-lactamase superfamily II)</fullName>
    </submittedName>
</protein>
<dbReference type="GO" id="GO:0016787">
    <property type="term" value="F:hydrolase activity"/>
    <property type="evidence" value="ECO:0007669"/>
    <property type="project" value="UniProtKB-KW"/>
</dbReference>
<dbReference type="Gene3D" id="3.60.15.10">
    <property type="entry name" value="Ribonuclease Z/Hydroxyacylglutathione hydrolase-like"/>
    <property type="match status" value="1"/>
</dbReference>
<accession>A0A7Y9NNI3</accession>